<evidence type="ECO:0000256" key="17">
    <source>
        <dbReference type="ARBA" id="ARBA00048623"/>
    </source>
</evidence>
<dbReference type="RefSeq" id="WP_316027476.1">
    <property type="nucleotide sequence ID" value="NZ_JAWDIO010000002.1"/>
</dbReference>
<feature type="transmembrane region" description="Helical" evidence="19">
    <location>
        <begin position="194"/>
        <end position="225"/>
    </location>
</feature>
<proteinExistence type="inferred from homology"/>
<evidence type="ECO:0000256" key="19">
    <source>
        <dbReference type="HAMAP-Rule" id="MF_00719"/>
    </source>
</evidence>
<evidence type="ECO:0000313" key="20">
    <source>
        <dbReference type="EMBL" id="MDU0355963.1"/>
    </source>
</evidence>
<dbReference type="PANTHER" id="PTHR34148">
    <property type="entry name" value="ADENOSYLCOBINAMIDE-GDP RIBAZOLETRANSFERASE"/>
    <property type="match status" value="1"/>
</dbReference>
<accession>A0ABU3T133</accession>
<keyword evidence="9 19" id="KW-0808">Transferase</keyword>
<dbReference type="Proteomes" id="UP001247805">
    <property type="component" value="Unassembled WGS sequence"/>
</dbReference>
<evidence type="ECO:0000256" key="2">
    <source>
        <dbReference type="ARBA" id="ARBA00004651"/>
    </source>
</evidence>
<evidence type="ECO:0000256" key="13">
    <source>
        <dbReference type="ARBA" id="ARBA00023136"/>
    </source>
</evidence>
<evidence type="ECO:0000256" key="15">
    <source>
        <dbReference type="ARBA" id="ARBA00032605"/>
    </source>
</evidence>
<comment type="similarity">
    <text evidence="4 19">Belongs to the CobS family.</text>
</comment>
<evidence type="ECO:0000256" key="12">
    <source>
        <dbReference type="ARBA" id="ARBA00022989"/>
    </source>
</evidence>
<organism evidence="20 21">
    <name type="scientific">Paraglaciecola aquimarina</name>
    <dbReference type="NCBI Taxonomy" id="1235557"/>
    <lineage>
        <taxon>Bacteria</taxon>
        <taxon>Pseudomonadati</taxon>
        <taxon>Pseudomonadota</taxon>
        <taxon>Gammaproteobacteria</taxon>
        <taxon>Alteromonadales</taxon>
        <taxon>Alteromonadaceae</taxon>
        <taxon>Paraglaciecola</taxon>
    </lineage>
</organism>
<comment type="cofactor">
    <cofactor evidence="1 19">
        <name>Mg(2+)</name>
        <dbReference type="ChEBI" id="CHEBI:18420"/>
    </cofactor>
</comment>
<dbReference type="InterPro" id="IPR003805">
    <property type="entry name" value="CobS"/>
</dbReference>
<evidence type="ECO:0000256" key="6">
    <source>
        <dbReference type="ARBA" id="ARBA00015850"/>
    </source>
</evidence>
<feature type="transmembrane region" description="Helical" evidence="19">
    <location>
        <begin position="38"/>
        <end position="60"/>
    </location>
</feature>
<evidence type="ECO:0000256" key="3">
    <source>
        <dbReference type="ARBA" id="ARBA00004663"/>
    </source>
</evidence>
<keyword evidence="11 19" id="KW-0460">Magnesium</keyword>
<dbReference type="GO" id="GO:0051073">
    <property type="term" value="F:adenosylcobinamide-GDP ribazoletransferase activity"/>
    <property type="evidence" value="ECO:0007669"/>
    <property type="project" value="UniProtKB-EC"/>
</dbReference>
<dbReference type="PANTHER" id="PTHR34148:SF1">
    <property type="entry name" value="ADENOSYLCOBINAMIDE-GDP RIBAZOLETRANSFERASE"/>
    <property type="match status" value="1"/>
</dbReference>
<reference evidence="20 21" key="1">
    <citation type="submission" date="2023-10" db="EMBL/GenBank/DDBJ databases">
        <title>Glaciecola aquimarina strain GGW-M5 nov., isolated from a coastal seawater.</title>
        <authorList>
            <person name="Bayburt H."/>
            <person name="Kim J.M."/>
            <person name="Choi B.J."/>
            <person name="Jeon C.O."/>
        </authorList>
    </citation>
    <scope>NUCLEOTIDE SEQUENCE [LARGE SCALE GENOMIC DNA]</scope>
    <source>
        <strain evidence="20 21">KCTC 32108</strain>
    </source>
</reference>
<evidence type="ECO:0000256" key="10">
    <source>
        <dbReference type="ARBA" id="ARBA00022692"/>
    </source>
</evidence>
<evidence type="ECO:0000256" key="16">
    <source>
        <dbReference type="ARBA" id="ARBA00032853"/>
    </source>
</evidence>
<comment type="catalytic activity">
    <reaction evidence="18 19">
        <text>alpha-ribazole 5'-phosphate + adenosylcob(III)inamide-GDP = adenosylcob(III)alamin 5'-phosphate + GMP + H(+)</text>
        <dbReference type="Rhea" id="RHEA:23560"/>
        <dbReference type="ChEBI" id="CHEBI:15378"/>
        <dbReference type="ChEBI" id="CHEBI:57918"/>
        <dbReference type="ChEBI" id="CHEBI:58115"/>
        <dbReference type="ChEBI" id="CHEBI:60487"/>
        <dbReference type="ChEBI" id="CHEBI:60493"/>
        <dbReference type="EC" id="2.7.8.26"/>
    </reaction>
</comment>
<name>A0ABU3T133_9ALTE</name>
<feature type="transmembrane region" description="Helical" evidence="19">
    <location>
        <begin position="66"/>
        <end position="84"/>
    </location>
</feature>
<feature type="transmembrane region" description="Helical" evidence="19">
    <location>
        <begin position="142"/>
        <end position="161"/>
    </location>
</feature>
<comment type="caution">
    <text evidence="20">The sequence shown here is derived from an EMBL/GenBank/DDBJ whole genome shotgun (WGS) entry which is preliminary data.</text>
</comment>
<sequence length="271" mass="29901">MKRYFYYQWNLMLLATSFFTRLPMATNIQYSPSKMKRASQYFAVVGWLLACILVGFYAILLPIIGLLPSLCVLLILSILLTGALHEDGLADTCDGFWGGHSAQQKLAIMKDSRIGTYGTCALVLVLLTKFVVWWQLAQQQQLVLALCIAYPFSRAMAISHVQDMDYVSHSKPGATSRSKSEPVAKPFNSKQLSFVFFSGVAAALTLPLSTLIYLIVACTALRYLFKALLNRHIQGYTGDSLGAAQQLQELLIYLVLLANVVTSGASQGLIK</sequence>
<keyword evidence="21" id="KW-1185">Reference proteome</keyword>
<evidence type="ECO:0000256" key="14">
    <source>
        <dbReference type="ARBA" id="ARBA00025228"/>
    </source>
</evidence>
<comment type="function">
    <text evidence="14 19">Joins adenosylcobinamide-GDP and alpha-ribazole to generate adenosylcobalamin (Ado-cobalamin). Also synthesizes adenosylcobalamin 5'-phosphate from adenosylcobinamide-GDP and alpha-ribazole 5'-phosphate.</text>
</comment>
<keyword evidence="13 19" id="KW-0472">Membrane</keyword>
<feature type="transmembrane region" description="Helical" evidence="19">
    <location>
        <begin position="114"/>
        <end position="136"/>
    </location>
</feature>
<keyword evidence="7 19" id="KW-1003">Cell membrane</keyword>
<evidence type="ECO:0000256" key="5">
    <source>
        <dbReference type="ARBA" id="ARBA00013200"/>
    </source>
</evidence>
<evidence type="ECO:0000256" key="11">
    <source>
        <dbReference type="ARBA" id="ARBA00022842"/>
    </source>
</evidence>
<keyword evidence="10 19" id="KW-0812">Transmembrane</keyword>
<evidence type="ECO:0000256" key="18">
    <source>
        <dbReference type="ARBA" id="ARBA00049504"/>
    </source>
</evidence>
<evidence type="ECO:0000256" key="7">
    <source>
        <dbReference type="ARBA" id="ARBA00022475"/>
    </source>
</evidence>
<feature type="transmembrane region" description="Helical" evidence="19">
    <location>
        <begin position="6"/>
        <end position="26"/>
    </location>
</feature>
<dbReference type="EC" id="2.7.8.26" evidence="5 19"/>
<evidence type="ECO:0000256" key="8">
    <source>
        <dbReference type="ARBA" id="ARBA00022573"/>
    </source>
</evidence>
<evidence type="ECO:0000256" key="1">
    <source>
        <dbReference type="ARBA" id="ARBA00001946"/>
    </source>
</evidence>
<keyword evidence="12 19" id="KW-1133">Transmembrane helix</keyword>
<comment type="subcellular location">
    <subcellularLocation>
        <location evidence="2 19">Cell membrane</location>
        <topology evidence="2 19">Multi-pass membrane protein</topology>
    </subcellularLocation>
</comment>
<comment type="pathway">
    <text evidence="3 19">Cofactor biosynthesis; adenosylcobalamin biosynthesis; adenosylcobalamin from cob(II)yrinate a,c-diamide: step 7/7.</text>
</comment>
<dbReference type="EMBL" id="JAWDIO010000002">
    <property type="protein sequence ID" value="MDU0355963.1"/>
    <property type="molecule type" value="Genomic_DNA"/>
</dbReference>
<dbReference type="HAMAP" id="MF_00719">
    <property type="entry name" value="CobS"/>
    <property type="match status" value="1"/>
</dbReference>
<evidence type="ECO:0000256" key="4">
    <source>
        <dbReference type="ARBA" id="ARBA00010561"/>
    </source>
</evidence>
<comment type="catalytic activity">
    <reaction evidence="17 19">
        <text>alpha-ribazole + adenosylcob(III)inamide-GDP = adenosylcob(III)alamin + GMP + H(+)</text>
        <dbReference type="Rhea" id="RHEA:16049"/>
        <dbReference type="ChEBI" id="CHEBI:10329"/>
        <dbReference type="ChEBI" id="CHEBI:15378"/>
        <dbReference type="ChEBI" id="CHEBI:18408"/>
        <dbReference type="ChEBI" id="CHEBI:58115"/>
        <dbReference type="ChEBI" id="CHEBI:60487"/>
        <dbReference type="EC" id="2.7.8.26"/>
    </reaction>
</comment>
<evidence type="ECO:0000313" key="21">
    <source>
        <dbReference type="Proteomes" id="UP001247805"/>
    </source>
</evidence>
<gene>
    <name evidence="19 20" type="primary">cobS</name>
    <name evidence="20" type="ORF">RS130_20560</name>
</gene>
<dbReference type="NCBIfam" id="TIGR00317">
    <property type="entry name" value="cobS"/>
    <property type="match status" value="1"/>
</dbReference>
<dbReference type="Pfam" id="PF02654">
    <property type="entry name" value="CobS"/>
    <property type="match status" value="1"/>
</dbReference>
<protein>
    <recommendedName>
        <fullName evidence="6 19">Adenosylcobinamide-GDP ribazoletransferase</fullName>
        <ecNumber evidence="5 19">2.7.8.26</ecNumber>
    </recommendedName>
    <alternativeName>
        <fullName evidence="16 19">Cobalamin synthase</fullName>
    </alternativeName>
    <alternativeName>
        <fullName evidence="15 19">Cobalamin-5'-phosphate synthase</fullName>
    </alternativeName>
</protein>
<evidence type="ECO:0000256" key="9">
    <source>
        <dbReference type="ARBA" id="ARBA00022679"/>
    </source>
</evidence>
<keyword evidence="8 19" id="KW-0169">Cobalamin biosynthesis</keyword>